<dbReference type="SUPFAM" id="SSF48208">
    <property type="entry name" value="Six-hairpin glycosidases"/>
    <property type="match status" value="1"/>
</dbReference>
<keyword evidence="2" id="KW-1185">Reference proteome</keyword>
<reference evidence="1 2" key="1">
    <citation type="submission" date="2024-09" db="EMBL/GenBank/DDBJ databases">
        <authorList>
            <person name="Sun Q."/>
            <person name="Mori K."/>
        </authorList>
    </citation>
    <scope>NUCLEOTIDE SEQUENCE [LARGE SCALE GENOMIC DNA]</scope>
    <source>
        <strain evidence="1 2">TBRC 0563</strain>
    </source>
</reference>
<accession>A0ABV5YTL6</accession>
<name>A0ABV5YTL6_9ACTN</name>
<dbReference type="Gene3D" id="1.50.10.10">
    <property type="match status" value="1"/>
</dbReference>
<dbReference type="InterPro" id="IPR012341">
    <property type="entry name" value="6hp_glycosidase-like_sf"/>
</dbReference>
<dbReference type="EMBL" id="JBHLZP010000502">
    <property type="protein sequence ID" value="MFB9838355.1"/>
    <property type="molecule type" value="Genomic_DNA"/>
</dbReference>
<dbReference type="InterPro" id="IPR008928">
    <property type="entry name" value="6-hairpin_glycosidase_sf"/>
</dbReference>
<feature type="non-terminal residue" evidence="1">
    <location>
        <position position="101"/>
    </location>
</feature>
<protein>
    <submittedName>
        <fullName evidence="1">Uncharacterized protein</fullName>
    </submittedName>
</protein>
<dbReference type="RefSeq" id="WP_378211381.1">
    <property type="nucleotide sequence ID" value="NZ_JBHLZP010000502.1"/>
</dbReference>
<evidence type="ECO:0000313" key="2">
    <source>
        <dbReference type="Proteomes" id="UP001589627"/>
    </source>
</evidence>
<gene>
    <name evidence="1" type="ORF">ACFFNX_40015</name>
</gene>
<comment type="caution">
    <text evidence="1">The sequence shown here is derived from an EMBL/GenBank/DDBJ whole genome shotgun (WGS) entry which is preliminary data.</text>
</comment>
<organism evidence="1 2">
    <name type="scientific">Actinoallomurus acaciae</name>
    <dbReference type="NCBI Taxonomy" id="502577"/>
    <lineage>
        <taxon>Bacteria</taxon>
        <taxon>Bacillati</taxon>
        <taxon>Actinomycetota</taxon>
        <taxon>Actinomycetes</taxon>
        <taxon>Streptosporangiales</taxon>
        <taxon>Thermomonosporaceae</taxon>
        <taxon>Actinoallomurus</taxon>
    </lineage>
</organism>
<proteinExistence type="predicted"/>
<sequence>MRDARFYREHLENDVLAWWLAHGPDRERGGVRTCFANSGDALVSTDKYTWSQGRWAWLLARLSRAARRGLISLDAGDLLAQAVATGEFVAAHALLGDGIHS</sequence>
<evidence type="ECO:0000313" key="1">
    <source>
        <dbReference type="EMBL" id="MFB9838355.1"/>
    </source>
</evidence>
<dbReference type="PANTHER" id="PTHR15108">
    <property type="entry name" value="N-ACYLGLUCOSAMINE-2-EPIMERASE"/>
    <property type="match status" value="1"/>
</dbReference>
<dbReference type="Proteomes" id="UP001589627">
    <property type="component" value="Unassembled WGS sequence"/>
</dbReference>